<accession>A0AAU9SN44</accession>
<dbReference type="InterPro" id="IPR036852">
    <property type="entry name" value="Peptidase_S8/S53_dom_sf"/>
</dbReference>
<dbReference type="InterPro" id="IPR023828">
    <property type="entry name" value="Peptidase_S8_Ser-AS"/>
</dbReference>
<dbReference type="InterPro" id="IPR015500">
    <property type="entry name" value="Peptidase_S8_subtilisin-rel"/>
</dbReference>
<dbReference type="InterPro" id="IPR045051">
    <property type="entry name" value="SBT"/>
</dbReference>
<evidence type="ECO:0000256" key="3">
    <source>
        <dbReference type="ARBA" id="ARBA00022729"/>
    </source>
</evidence>
<keyword evidence="6" id="KW-0325">Glycoprotein</keyword>
<organism evidence="13 14">
    <name type="scientific">Thlaspi arvense</name>
    <name type="common">Field penny-cress</name>
    <dbReference type="NCBI Taxonomy" id="13288"/>
    <lineage>
        <taxon>Eukaryota</taxon>
        <taxon>Viridiplantae</taxon>
        <taxon>Streptophyta</taxon>
        <taxon>Embryophyta</taxon>
        <taxon>Tracheophyta</taxon>
        <taxon>Spermatophyta</taxon>
        <taxon>Magnoliopsida</taxon>
        <taxon>eudicotyledons</taxon>
        <taxon>Gunneridae</taxon>
        <taxon>Pentapetalae</taxon>
        <taxon>rosids</taxon>
        <taxon>malvids</taxon>
        <taxon>Brassicales</taxon>
        <taxon>Brassicaceae</taxon>
        <taxon>Thlaspideae</taxon>
        <taxon>Thlaspi</taxon>
    </lineage>
</organism>
<dbReference type="InterPro" id="IPR041469">
    <property type="entry name" value="Subtilisin-like_FN3"/>
</dbReference>
<evidence type="ECO:0000256" key="9">
    <source>
        <dbReference type="SAM" id="SignalP"/>
    </source>
</evidence>
<evidence type="ECO:0000256" key="6">
    <source>
        <dbReference type="ARBA" id="ARBA00023180"/>
    </source>
</evidence>
<keyword evidence="2 8" id="KW-0645">Protease</keyword>
<protein>
    <submittedName>
        <fullName evidence="13">Uncharacterized protein</fullName>
    </submittedName>
</protein>
<evidence type="ECO:0000259" key="11">
    <source>
        <dbReference type="Pfam" id="PF05922"/>
    </source>
</evidence>
<evidence type="ECO:0000256" key="8">
    <source>
        <dbReference type="PROSITE-ProRule" id="PRU01240"/>
    </source>
</evidence>
<keyword evidence="3 9" id="KW-0732">Signal</keyword>
<dbReference type="InterPro" id="IPR010259">
    <property type="entry name" value="S8pro/Inhibitor_I9"/>
</dbReference>
<dbReference type="InterPro" id="IPR034197">
    <property type="entry name" value="Peptidases_S8_3"/>
</dbReference>
<feature type="domain" description="Subtilisin-like protease fibronectin type-III" evidence="12">
    <location>
        <begin position="610"/>
        <end position="711"/>
    </location>
</feature>
<evidence type="ECO:0000256" key="2">
    <source>
        <dbReference type="ARBA" id="ARBA00022670"/>
    </source>
</evidence>
<dbReference type="GO" id="GO:0006508">
    <property type="term" value="P:proteolysis"/>
    <property type="evidence" value="ECO:0007669"/>
    <property type="project" value="UniProtKB-KW"/>
</dbReference>
<dbReference type="Gene3D" id="2.60.40.2310">
    <property type="match status" value="1"/>
</dbReference>
<dbReference type="Gene3D" id="3.40.50.200">
    <property type="entry name" value="Peptidase S8/S53 domain"/>
    <property type="match status" value="1"/>
</dbReference>
<feature type="active site" description="Charge relay system" evidence="7 8">
    <location>
        <position position="504"/>
    </location>
</feature>
<evidence type="ECO:0000259" key="12">
    <source>
        <dbReference type="Pfam" id="PF17766"/>
    </source>
</evidence>
<evidence type="ECO:0000256" key="5">
    <source>
        <dbReference type="ARBA" id="ARBA00022825"/>
    </source>
</evidence>
<dbReference type="CDD" id="cd02120">
    <property type="entry name" value="PA_subtilisin_like"/>
    <property type="match status" value="1"/>
</dbReference>
<evidence type="ECO:0000259" key="10">
    <source>
        <dbReference type="Pfam" id="PF00082"/>
    </source>
</evidence>
<evidence type="ECO:0000256" key="4">
    <source>
        <dbReference type="ARBA" id="ARBA00022801"/>
    </source>
</evidence>
<evidence type="ECO:0000256" key="7">
    <source>
        <dbReference type="PIRSR" id="PIRSR615500-1"/>
    </source>
</evidence>
<dbReference type="SUPFAM" id="SSF52743">
    <property type="entry name" value="Subtilisin-like"/>
    <property type="match status" value="1"/>
</dbReference>
<keyword evidence="14" id="KW-1185">Reference proteome</keyword>
<dbReference type="Gene3D" id="3.30.70.80">
    <property type="entry name" value="Peptidase S8 propeptide/proteinase inhibitor I9"/>
    <property type="match status" value="1"/>
</dbReference>
<feature type="active site" description="Charge relay system" evidence="7 8">
    <location>
        <position position="200"/>
    </location>
</feature>
<feature type="domain" description="Peptidase S8/S53" evidence="10">
    <location>
        <begin position="137"/>
        <end position="557"/>
    </location>
</feature>
<keyword evidence="5 8" id="KW-0720">Serine protease</keyword>
<feature type="chain" id="PRO_5043358934" evidence="9">
    <location>
        <begin position="26"/>
        <end position="713"/>
    </location>
</feature>
<proteinExistence type="inferred from homology"/>
<dbReference type="InterPro" id="IPR037045">
    <property type="entry name" value="S8pro/Inhibitor_I9_sf"/>
</dbReference>
<name>A0AAU9SN44_THLAR</name>
<evidence type="ECO:0000256" key="1">
    <source>
        <dbReference type="ARBA" id="ARBA00011073"/>
    </source>
</evidence>
<dbReference type="Pfam" id="PF05922">
    <property type="entry name" value="Inhibitor_I9"/>
    <property type="match status" value="1"/>
</dbReference>
<dbReference type="PROSITE" id="PS51892">
    <property type="entry name" value="SUBTILASE"/>
    <property type="match status" value="1"/>
</dbReference>
<reference evidence="13 14" key="1">
    <citation type="submission" date="2022-03" db="EMBL/GenBank/DDBJ databases">
        <authorList>
            <person name="Nunn A."/>
            <person name="Chopra R."/>
            <person name="Nunn A."/>
            <person name="Contreras Garrido A."/>
        </authorList>
    </citation>
    <scope>NUCLEOTIDE SEQUENCE [LARGE SCALE GENOMIC DNA]</scope>
</reference>
<sequence>MAKRAASFCLLSCLLVLLFLSSVSAVTDDPGDKQVYIVYMGALPSQPSYTPMSNHISILQEVTGEISIEGRLVRSYKRSFNGFAARLTESERERIAEMEEVVSVFPNTKLKLQTTASWDFIGLKEGKGTKRNPTVESDIIIGVIDTGITPESESFSGKGFGPPPKKWKGVCSGGKKFTCNNKLIGARDYTKKGTRDREGHGTHTASTAAGNAVANTSFFGLGNGTARGGVPGSRIAAYKACDEHGCATEVLLAAFDDAIADGVDLISVSIGGEVQLRYDKDPMAIGAFHAMAKGILTVKSVGNDGPKAATVVSIAPWILAVAASITNREFVTKVVLGNGKTLVGTSINAFDLKGKMYPLTYGESFNDSLVKGKILVSRNQISSEVAAGSIIRDNEYFDSVVAHINSQPISSLSQDDFDSVVSYVNSTKSPQGTVLKSETIFNQKGPQVAYFSSRGPNTIAVDLLKPDVTAPGMAILAAYSPLASPAEGENYPGRVKYSFISGTSMACPHVAGVAAYVKTFHPDWSPSMIQSAIMTTAWPMNASGTGYASTEFAYGAGHVNPIAALNPGLVYELDKADHIAFLCGLKYTSKSLKLISGEAVTCSRRTLPRNLNYPSMSAKLPGSKSSFSVTFKRTVTNLGTPNSTYKSKIVLNYGSKLSVKVSPSVLSMKSVNEKQSFVVTVSGSGLDPKLPSSANLIWSDGTHNVRSPIVVYA</sequence>
<comment type="similarity">
    <text evidence="1 8">Belongs to the peptidase S8 family.</text>
</comment>
<dbReference type="PRINTS" id="PR00723">
    <property type="entry name" value="SUBTILISIN"/>
</dbReference>
<keyword evidence="4 8" id="KW-0378">Hydrolase</keyword>
<evidence type="ECO:0000313" key="13">
    <source>
        <dbReference type="EMBL" id="CAH2069488.1"/>
    </source>
</evidence>
<feature type="domain" description="Inhibitor I9" evidence="11">
    <location>
        <begin position="35"/>
        <end position="113"/>
    </location>
</feature>
<feature type="active site" description="Charge relay system" evidence="7 8">
    <location>
        <position position="145"/>
    </location>
</feature>
<dbReference type="GO" id="GO:0004252">
    <property type="term" value="F:serine-type endopeptidase activity"/>
    <property type="evidence" value="ECO:0007669"/>
    <property type="project" value="UniProtKB-UniRule"/>
</dbReference>
<dbReference type="Pfam" id="PF00082">
    <property type="entry name" value="Peptidase_S8"/>
    <property type="match status" value="1"/>
</dbReference>
<dbReference type="PANTHER" id="PTHR10795">
    <property type="entry name" value="PROPROTEIN CONVERTASE SUBTILISIN/KEXIN"/>
    <property type="match status" value="1"/>
</dbReference>
<gene>
    <name evidence="13" type="ORF">TAV2_LOCUS22098</name>
</gene>
<dbReference type="Pfam" id="PF17766">
    <property type="entry name" value="fn3_6"/>
    <property type="match status" value="1"/>
</dbReference>
<dbReference type="Gene3D" id="3.50.30.30">
    <property type="match status" value="1"/>
</dbReference>
<dbReference type="Proteomes" id="UP000836841">
    <property type="component" value="Chromosome 6"/>
</dbReference>
<feature type="signal peptide" evidence="9">
    <location>
        <begin position="1"/>
        <end position="25"/>
    </location>
</feature>
<dbReference type="PROSITE" id="PS00138">
    <property type="entry name" value="SUBTILASE_SER"/>
    <property type="match status" value="1"/>
</dbReference>
<evidence type="ECO:0000313" key="14">
    <source>
        <dbReference type="Proteomes" id="UP000836841"/>
    </source>
</evidence>
<dbReference type="InterPro" id="IPR000209">
    <property type="entry name" value="Peptidase_S8/S53_dom"/>
</dbReference>
<dbReference type="CDD" id="cd04852">
    <property type="entry name" value="Peptidases_S8_3"/>
    <property type="match status" value="1"/>
</dbReference>
<dbReference type="FunFam" id="3.30.70.80:FF:000002">
    <property type="entry name" value="Subtilisin-like protease SBT5.3"/>
    <property type="match status" value="1"/>
</dbReference>
<dbReference type="EMBL" id="OU466862">
    <property type="protein sequence ID" value="CAH2069488.1"/>
    <property type="molecule type" value="Genomic_DNA"/>
</dbReference>
<dbReference type="AlphaFoldDB" id="A0AAU9SN44"/>